<keyword evidence="2" id="KW-1185">Reference proteome</keyword>
<dbReference type="Pfam" id="PF09694">
    <property type="entry name" value="Gcw_chp"/>
    <property type="match status" value="1"/>
</dbReference>
<dbReference type="InterPro" id="IPR010239">
    <property type="entry name" value="CHP02001"/>
</dbReference>
<comment type="caution">
    <text evidence="1">The sequence shown here is derived from an EMBL/GenBank/DDBJ whole genome shotgun (WGS) entry which is preliminary data.</text>
</comment>
<dbReference type="NCBIfam" id="TIGR02001">
    <property type="entry name" value="gcw_chp"/>
    <property type="match status" value="1"/>
</dbReference>
<organism evidence="1 2">
    <name type="scientific">Amaricoccus macauensis</name>
    <dbReference type="NCBI Taxonomy" id="57001"/>
    <lineage>
        <taxon>Bacteria</taxon>
        <taxon>Pseudomonadati</taxon>
        <taxon>Pseudomonadota</taxon>
        <taxon>Alphaproteobacteria</taxon>
        <taxon>Rhodobacterales</taxon>
        <taxon>Paracoccaceae</taxon>
        <taxon>Amaricoccus</taxon>
    </lineage>
</organism>
<protein>
    <submittedName>
        <fullName evidence="1">Uncharacterized protein (TIGR02001 family)</fullName>
    </submittedName>
</protein>
<dbReference type="AlphaFoldDB" id="A0A840SUK8"/>
<reference evidence="1 2" key="1">
    <citation type="submission" date="2020-08" db="EMBL/GenBank/DDBJ databases">
        <title>Genomic Encyclopedia of Type Strains, Phase IV (KMG-IV): sequencing the most valuable type-strain genomes for metagenomic binning, comparative biology and taxonomic classification.</title>
        <authorList>
            <person name="Goeker M."/>
        </authorList>
    </citation>
    <scope>NUCLEOTIDE SEQUENCE [LARGE SCALE GENOMIC DNA]</scope>
    <source>
        <strain evidence="1 2">DSM 101730</strain>
    </source>
</reference>
<evidence type="ECO:0000313" key="1">
    <source>
        <dbReference type="EMBL" id="MBB5223516.1"/>
    </source>
</evidence>
<dbReference type="Proteomes" id="UP000549457">
    <property type="component" value="Unassembled WGS sequence"/>
</dbReference>
<dbReference type="EMBL" id="JACHFM010000003">
    <property type="protein sequence ID" value="MBB5223516.1"/>
    <property type="molecule type" value="Genomic_DNA"/>
</dbReference>
<gene>
    <name evidence="1" type="ORF">HNP73_003463</name>
</gene>
<evidence type="ECO:0000313" key="2">
    <source>
        <dbReference type="Proteomes" id="UP000549457"/>
    </source>
</evidence>
<sequence>MIGRILGGIAVAGVLAGSAVAQQRPELSYGIGVTSNYIHKGSTQSNDNPALQGYVEGSAGMFYGGVWASTVDFPGGEDLGRDRVEFDIYAGIRKTFDLLTIDASYYRYLYDRSGDCCGEFKLAASYPMADLGSLGAELDYDPSGQTKWGKLGAEIYFADVWTVGGAVGTDFNSEDLGERKVAYDVGVNRTLGDNANVDLRYFDSNFDPGHVVVSIGMDF</sequence>
<dbReference type="RefSeq" id="WP_184152414.1">
    <property type="nucleotide sequence ID" value="NZ_JACHFM010000003.1"/>
</dbReference>
<accession>A0A840SUK8</accession>
<proteinExistence type="predicted"/>
<name>A0A840SUK8_9RHOB</name>